<sequence length="130" mass="13861">MRSLALRLRVMFEPSTLRFLSRLMQAHQPVEKVGVGDERRAQDFQLGGRSAAQRTVHSHSACGNAASGLPPAVEPARRHAAASRRAGEWRLELGEGETRGMPDAPCAAAPWLEPGGWRRGGGDVGDAPGG</sequence>
<dbReference type="Proteomes" id="UP000026961">
    <property type="component" value="Chromosome 12"/>
</dbReference>
<accession>A0A0E0BNG2</accession>
<dbReference type="AlphaFoldDB" id="A0A0E0BNG2"/>
<evidence type="ECO:0000313" key="3">
    <source>
        <dbReference type="Proteomes" id="UP000026961"/>
    </source>
</evidence>
<feature type="compositionally biased region" description="Basic and acidic residues" evidence="1">
    <location>
        <begin position="85"/>
        <end position="100"/>
    </location>
</feature>
<evidence type="ECO:0000313" key="2">
    <source>
        <dbReference type="EnsemblPlants" id="OGLUM12G02360.1"/>
    </source>
</evidence>
<keyword evidence="3" id="KW-1185">Reference proteome</keyword>
<dbReference type="HOGENOM" id="CLU_1941368_0_0_1"/>
<feature type="compositionally biased region" description="Gly residues" evidence="1">
    <location>
        <begin position="117"/>
        <end position="130"/>
    </location>
</feature>
<proteinExistence type="predicted"/>
<evidence type="ECO:0000256" key="1">
    <source>
        <dbReference type="SAM" id="MobiDB-lite"/>
    </source>
</evidence>
<protein>
    <submittedName>
        <fullName evidence="2">Uncharacterized protein</fullName>
    </submittedName>
</protein>
<feature type="region of interest" description="Disordered" evidence="1">
    <location>
        <begin position="46"/>
        <end position="130"/>
    </location>
</feature>
<reference evidence="2" key="1">
    <citation type="submission" date="2015-04" db="UniProtKB">
        <authorList>
            <consortium name="EnsemblPlants"/>
        </authorList>
    </citation>
    <scope>IDENTIFICATION</scope>
</reference>
<dbReference type="EnsemblPlants" id="OGLUM12G02360.1">
    <property type="protein sequence ID" value="OGLUM12G02360.1"/>
    <property type="gene ID" value="OGLUM12G02360"/>
</dbReference>
<organism evidence="2">
    <name type="scientific">Oryza glumipatula</name>
    <dbReference type="NCBI Taxonomy" id="40148"/>
    <lineage>
        <taxon>Eukaryota</taxon>
        <taxon>Viridiplantae</taxon>
        <taxon>Streptophyta</taxon>
        <taxon>Embryophyta</taxon>
        <taxon>Tracheophyta</taxon>
        <taxon>Spermatophyta</taxon>
        <taxon>Magnoliopsida</taxon>
        <taxon>Liliopsida</taxon>
        <taxon>Poales</taxon>
        <taxon>Poaceae</taxon>
        <taxon>BOP clade</taxon>
        <taxon>Oryzoideae</taxon>
        <taxon>Oryzeae</taxon>
        <taxon>Oryzinae</taxon>
        <taxon>Oryza</taxon>
    </lineage>
</organism>
<name>A0A0E0BNG2_9ORYZ</name>
<dbReference type="Gramene" id="OGLUM12G02360.1">
    <property type="protein sequence ID" value="OGLUM12G02360.1"/>
    <property type="gene ID" value="OGLUM12G02360"/>
</dbReference>
<reference evidence="2" key="2">
    <citation type="submission" date="2018-05" db="EMBL/GenBank/DDBJ databases">
        <title>OgluRS3 (Oryza glumaepatula Reference Sequence Version 3).</title>
        <authorList>
            <person name="Zhang J."/>
            <person name="Kudrna D."/>
            <person name="Lee S."/>
            <person name="Talag J."/>
            <person name="Welchert J."/>
            <person name="Wing R.A."/>
        </authorList>
    </citation>
    <scope>NUCLEOTIDE SEQUENCE [LARGE SCALE GENOMIC DNA]</scope>
</reference>